<keyword evidence="9" id="KW-0234">DNA repair</keyword>
<feature type="domain" description="UvrD-like helicase ATP-binding" evidence="16">
    <location>
        <begin position="1"/>
        <end position="407"/>
    </location>
</feature>
<dbReference type="InterPro" id="IPR000212">
    <property type="entry name" value="DNA_helicase_UvrD/REP"/>
</dbReference>
<organism evidence="17 18">
    <name type="scientific">Salegentibacter maritimus</name>
    <dbReference type="NCBI Taxonomy" id="2794347"/>
    <lineage>
        <taxon>Bacteria</taxon>
        <taxon>Pseudomonadati</taxon>
        <taxon>Bacteroidota</taxon>
        <taxon>Flavobacteriia</taxon>
        <taxon>Flavobacteriales</taxon>
        <taxon>Flavobacteriaceae</taxon>
        <taxon>Salegentibacter</taxon>
    </lineage>
</organism>
<evidence type="ECO:0000256" key="5">
    <source>
        <dbReference type="ARBA" id="ARBA00022806"/>
    </source>
</evidence>
<evidence type="ECO:0000256" key="6">
    <source>
        <dbReference type="ARBA" id="ARBA00022839"/>
    </source>
</evidence>
<name>A0ABS0TIX9_9FLAO</name>
<comment type="caution">
    <text evidence="17">The sequence shown here is derived from an EMBL/GenBank/DDBJ whole genome shotgun (WGS) entry which is preliminary data.</text>
</comment>
<dbReference type="InterPro" id="IPR014017">
    <property type="entry name" value="DNA_helicase_UvrD-like_C"/>
</dbReference>
<dbReference type="SUPFAM" id="SSF52540">
    <property type="entry name" value="P-loop containing nucleoside triphosphate hydrolases"/>
    <property type="match status" value="1"/>
</dbReference>
<proteinExistence type="predicted"/>
<keyword evidence="3" id="KW-0227">DNA damage</keyword>
<protein>
    <recommendedName>
        <fullName evidence="12">DNA 3'-5' helicase</fullName>
        <ecNumber evidence="12">5.6.2.4</ecNumber>
    </recommendedName>
    <alternativeName>
        <fullName evidence="13">DNA 3'-5' helicase II</fullName>
    </alternativeName>
</protein>
<evidence type="ECO:0000256" key="9">
    <source>
        <dbReference type="ARBA" id="ARBA00023204"/>
    </source>
</evidence>
<accession>A0ABS0TIX9</accession>
<dbReference type="EMBL" id="JAEHNY010000013">
    <property type="protein sequence ID" value="MBI6121027.1"/>
    <property type="molecule type" value="Genomic_DNA"/>
</dbReference>
<evidence type="ECO:0000256" key="8">
    <source>
        <dbReference type="ARBA" id="ARBA00023125"/>
    </source>
</evidence>
<keyword evidence="7 15" id="KW-0067">ATP-binding</keyword>
<sequence length="1128" mass="130128">MKNIKFINAGAGSGKTYRLTEELASWIGKGNNANEVLLTTFTKKAAAEIRERAEAKLLDNNNFIQVNKLQQAFIGTVHSVGYQFIKKYWYLLGISPELNEISEVEKDIYFSKAISEIPTEDELSSLDELCYQFDFRDTNNFFNPRQWKEDVQYLMNASLLNNIDIAGYDQSLLISEKKIKRLFNGNLTVEHLKALVQKIEQILTNKGVGKWKDAQKKCNKLSHPKKIDLKYALDVCKLIDSLQSIYPDGKTKKYEDVRSLFPEENIQDFEIFKDSVLKYNELIFSIAGRSLEMYRKFKQEEGLVDYTDMEVYFLSLLDKEIVQNEIKESIKLVMVDEFQDSNPIQLSIFMKLSQLVKQSYWVGDPKQAIYGFRGSDPVLIDQIIKEFTKQNNQSLSIDLLKMSWRSVPELVSLSNQIFEERMLEQASDIYLKTIDQIHGPGTNNPNSEIKERFNKWVDNRKIDPLKKKDTIGLLPARNSCLELGGSPIKFWNFLNYGAKGSLKAATNNIYFQKLAQKAASIIEDGKKGKFKVIDKETGNSRNIVGNDICFLVSSNRNVSELSQEFQKLGYPVNAMVEGLTNTIEYRIIQNVVTLFLDRNNALSITELAYLTGEYPSVSGLLEERINLLTSLNKKDQDDPDFDFNKALVDWLSDSEHRKCIESLKAQSTYLSVYYTLQKITNQFNIFQKLLNFRNADLRKANILKLCELAKEYETYCINMNLGSGLLGFLNFVESNKEYNVQAANTNQDAVNVMTYHKSKGLEWPMVILSDLHKNPLDNFHRNEIFSTKIINNAELNVSDPLENRSIEFSFWPFGTSISANDVLKEKIESEPNYFKKEILKCDEYSRLMYVGITRARDYIVFSTNKYKDVIWLENLIPNWSLEKSLDEINFKNTDRITNNFFSLDQPVNVDYEKIMPDKEFEVGFEEPTLIYFEKQIPVSQNKPYLLNPSKVEALKTCKVNLVEELHGRLTVNTNDSTELGNTLHQFLYIKDRTYFKEQVSKSETFIDLGISKEQFIDNVRSFNEFINSRYNISVQHPELSIEVELENQLANGEADLVLETDKGLILIDFKSYAGNEDVLNSNCEKYAGKYSGQLDLYARMLEKNLEPKKVVARLIYYVVQGKIVELIK</sequence>
<keyword evidence="6" id="KW-0269">Exonuclease</keyword>
<dbReference type="RefSeq" id="WP_198639216.1">
    <property type="nucleotide sequence ID" value="NZ_JAEHNY010000013.1"/>
</dbReference>
<keyword evidence="8" id="KW-0238">DNA-binding</keyword>
<dbReference type="InterPro" id="IPR038726">
    <property type="entry name" value="PDDEXK_AddAB-type"/>
</dbReference>
<comment type="catalytic activity">
    <reaction evidence="14">
        <text>ATP + H2O = ADP + phosphate + H(+)</text>
        <dbReference type="Rhea" id="RHEA:13065"/>
        <dbReference type="ChEBI" id="CHEBI:15377"/>
        <dbReference type="ChEBI" id="CHEBI:15378"/>
        <dbReference type="ChEBI" id="CHEBI:30616"/>
        <dbReference type="ChEBI" id="CHEBI:43474"/>
        <dbReference type="ChEBI" id="CHEBI:456216"/>
        <dbReference type="EC" id="5.6.2.4"/>
    </reaction>
</comment>
<evidence type="ECO:0000313" key="17">
    <source>
        <dbReference type="EMBL" id="MBI6121027.1"/>
    </source>
</evidence>
<dbReference type="InterPro" id="IPR014016">
    <property type="entry name" value="UvrD-like_ATP-bd"/>
</dbReference>
<evidence type="ECO:0000256" key="3">
    <source>
        <dbReference type="ARBA" id="ARBA00022763"/>
    </source>
</evidence>
<feature type="binding site" evidence="15">
    <location>
        <begin position="9"/>
        <end position="16"/>
    </location>
    <ligand>
        <name>ATP</name>
        <dbReference type="ChEBI" id="CHEBI:30616"/>
    </ligand>
</feature>
<keyword evidence="2 15" id="KW-0547">Nucleotide-binding</keyword>
<evidence type="ECO:0000313" key="18">
    <source>
        <dbReference type="Proteomes" id="UP000635665"/>
    </source>
</evidence>
<evidence type="ECO:0000256" key="2">
    <source>
        <dbReference type="ARBA" id="ARBA00022741"/>
    </source>
</evidence>
<evidence type="ECO:0000256" key="7">
    <source>
        <dbReference type="ARBA" id="ARBA00022840"/>
    </source>
</evidence>
<evidence type="ECO:0000256" key="4">
    <source>
        <dbReference type="ARBA" id="ARBA00022801"/>
    </source>
</evidence>
<evidence type="ECO:0000256" key="13">
    <source>
        <dbReference type="ARBA" id="ARBA00034923"/>
    </source>
</evidence>
<dbReference type="Gene3D" id="3.40.50.300">
    <property type="entry name" value="P-loop containing nucleotide triphosphate hydrolases"/>
    <property type="match status" value="4"/>
</dbReference>
<dbReference type="Pfam" id="PF13361">
    <property type="entry name" value="UvrD_C"/>
    <property type="match status" value="1"/>
</dbReference>
<evidence type="ECO:0000256" key="1">
    <source>
        <dbReference type="ARBA" id="ARBA00022722"/>
    </source>
</evidence>
<evidence type="ECO:0000256" key="11">
    <source>
        <dbReference type="ARBA" id="ARBA00034617"/>
    </source>
</evidence>
<comment type="catalytic activity">
    <reaction evidence="11">
        <text>Couples ATP hydrolysis with the unwinding of duplex DNA by translocating in the 3'-5' direction.</text>
        <dbReference type="EC" id="5.6.2.4"/>
    </reaction>
</comment>
<dbReference type="PANTHER" id="PTHR11070:SF2">
    <property type="entry name" value="ATP-DEPENDENT DNA HELICASE SRS2"/>
    <property type="match status" value="1"/>
</dbReference>
<dbReference type="InterPro" id="IPR011604">
    <property type="entry name" value="PDDEXK-like_dom_sf"/>
</dbReference>
<dbReference type="Gene3D" id="3.90.320.10">
    <property type="match status" value="1"/>
</dbReference>
<keyword evidence="10" id="KW-0413">Isomerase</keyword>
<dbReference type="InterPro" id="IPR011335">
    <property type="entry name" value="Restrct_endonuc-II-like"/>
</dbReference>
<evidence type="ECO:0000256" key="12">
    <source>
        <dbReference type="ARBA" id="ARBA00034808"/>
    </source>
</evidence>
<evidence type="ECO:0000256" key="14">
    <source>
        <dbReference type="ARBA" id="ARBA00048988"/>
    </source>
</evidence>
<dbReference type="PANTHER" id="PTHR11070">
    <property type="entry name" value="UVRD / RECB / PCRA DNA HELICASE FAMILY MEMBER"/>
    <property type="match status" value="1"/>
</dbReference>
<keyword evidence="1" id="KW-0540">Nuclease</keyword>
<dbReference type="SUPFAM" id="SSF52980">
    <property type="entry name" value="Restriction endonuclease-like"/>
    <property type="match status" value="1"/>
</dbReference>
<dbReference type="Pfam" id="PF12705">
    <property type="entry name" value="PDDEXK_1"/>
    <property type="match status" value="1"/>
</dbReference>
<evidence type="ECO:0000256" key="10">
    <source>
        <dbReference type="ARBA" id="ARBA00023235"/>
    </source>
</evidence>
<dbReference type="Pfam" id="PF00580">
    <property type="entry name" value="UvrD-helicase"/>
    <property type="match status" value="1"/>
</dbReference>
<keyword evidence="5 15" id="KW-0347">Helicase</keyword>
<gene>
    <name evidence="17" type="ORF">I6U50_13440</name>
</gene>
<evidence type="ECO:0000256" key="15">
    <source>
        <dbReference type="PROSITE-ProRule" id="PRU00560"/>
    </source>
</evidence>
<dbReference type="Proteomes" id="UP000635665">
    <property type="component" value="Unassembled WGS sequence"/>
</dbReference>
<evidence type="ECO:0000259" key="16">
    <source>
        <dbReference type="PROSITE" id="PS51198"/>
    </source>
</evidence>
<dbReference type="InterPro" id="IPR027417">
    <property type="entry name" value="P-loop_NTPase"/>
</dbReference>
<keyword evidence="18" id="KW-1185">Reference proteome</keyword>
<dbReference type="EC" id="5.6.2.4" evidence="12"/>
<keyword evidence="4 15" id="KW-0378">Hydrolase</keyword>
<reference evidence="17 18" key="1">
    <citation type="submission" date="2020-12" db="EMBL/GenBank/DDBJ databases">
        <title>Salegentibacter orientalis sp. nov., isolated from costal sediment.</title>
        <authorList>
            <person name="Lian F.-B."/>
        </authorList>
    </citation>
    <scope>NUCLEOTIDE SEQUENCE [LARGE SCALE GENOMIC DNA]</scope>
    <source>
        <strain evidence="17 18">F60176</strain>
    </source>
</reference>
<dbReference type="PROSITE" id="PS51198">
    <property type="entry name" value="UVRD_HELICASE_ATP_BIND"/>
    <property type="match status" value="1"/>
</dbReference>